<proteinExistence type="predicted"/>
<accession>A0A6N2L146</accession>
<evidence type="ECO:0000256" key="1">
    <source>
        <dbReference type="SAM" id="MobiDB-lite"/>
    </source>
</evidence>
<sequence length="127" mass="14311">MMNDAAGSADKEDLGKAKQRDHGSDEQVLKKELEELQHGKKQKFEDALSSLKSLLRLTTLRFSFSPKTVIYSVVCRVATVLKTRYTSPGFWLAGYLFEGILLWILNHHSPMVSAVEHLEFYGHTSGV</sequence>
<feature type="region of interest" description="Disordered" evidence="1">
    <location>
        <begin position="1"/>
        <end position="32"/>
    </location>
</feature>
<gene>
    <name evidence="2" type="ORF">SVIM_LOCUS165040</name>
</gene>
<dbReference type="AlphaFoldDB" id="A0A6N2L146"/>
<dbReference type="EMBL" id="CAADRP010001001">
    <property type="protein sequence ID" value="VFU34467.1"/>
    <property type="molecule type" value="Genomic_DNA"/>
</dbReference>
<protein>
    <submittedName>
        <fullName evidence="2">Uncharacterized protein</fullName>
    </submittedName>
</protein>
<organism evidence="2">
    <name type="scientific">Salix viminalis</name>
    <name type="common">Common osier</name>
    <name type="synonym">Basket willow</name>
    <dbReference type="NCBI Taxonomy" id="40686"/>
    <lineage>
        <taxon>Eukaryota</taxon>
        <taxon>Viridiplantae</taxon>
        <taxon>Streptophyta</taxon>
        <taxon>Embryophyta</taxon>
        <taxon>Tracheophyta</taxon>
        <taxon>Spermatophyta</taxon>
        <taxon>Magnoliopsida</taxon>
        <taxon>eudicotyledons</taxon>
        <taxon>Gunneridae</taxon>
        <taxon>Pentapetalae</taxon>
        <taxon>rosids</taxon>
        <taxon>fabids</taxon>
        <taxon>Malpighiales</taxon>
        <taxon>Salicaceae</taxon>
        <taxon>Saliceae</taxon>
        <taxon>Salix</taxon>
    </lineage>
</organism>
<evidence type="ECO:0000313" key="2">
    <source>
        <dbReference type="EMBL" id="VFU34467.1"/>
    </source>
</evidence>
<name>A0A6N2L146_SALVM</name>
<reference evidence="2" key="1">
    <citation type="submission" date="2019-03" db="EMBL/GenBank/DDBJ databases">
        <authorList>
            <person name="Mank J."/>
            <person name="Almeida P."/>
        </authorList>
    </citation>
    <scope>NUCLEOTIDE SEQUENCE</scope>
    <source>
        <strain evidence="2">78183</strain>
    </source>
</reference>
<feature type="compositionally biased region" description="Basic and acidic residues" evidence="1">
    <location>
        <begin position="9"/>
        <end position="32"/>
    </location>
</feature>